<accession>A0A0M2SQ86</accession>
<proteinExistence type="predicted"/>
<dbReference type="EMBL" id="LAYY01000024">
    <property type="protein sequence ID" value="KKK36729.1"/>
    <property type="molecule type" value="Genomic_DNA"/>
</dbReference>
<dbReference type="Proteomes" id="UP000034166">
    <property type="component" value="Unassembled WGS sequence"/>
</dbReference>
<evidence type="ECO:0000256" key="4">
    <source>
        <dbReference type="ARBA" id="ARBA00022692"/>
    </source>
</evidence>
<dbReference type="PATRIC" id="fig|1408103.3.peg.3969"/>
<dbReference type="Pfam" id="PF07690">
    <property type="entry name" value="MFS_1"/>
    <property type="match status" value="1"/>
</dbReference>
<name>A0A0M2SQ86_9BACI</name>
<evidence type="ECO:0000256" key="2">
    <source>
        <dbReference type="ARBA" id="ARBA00022448"/>
    </source>
</evidence>
<evidence type="ECO:0000256" key="5">
    <source>
        <dbReference type="ARBA" id="ARBA00022989"/>
    </source>
</evidence>
<protein>
    <submittedName>
        <fullName evidence="9">MFS transporter</fullName>
    </submittedName>
</protein>
<keyword evidence="2" id="KW-0813">Transport</keyword>
<feature type="transmembrane region" description="Helical" evidence="7">
    <location>
        <begin position="101"/>
        <end position="123"/>
    </location>
</feature>
<evidence type="ECO:0000259" key="8">
    <source>
        <dbReference type="PROSITE" id="PS50850"/>
    </source>
</evidence>
<dbReference type="PANTHER" id="PTHR43414">
    <property type="entry name" value="MULTIDRUG RESISTANCE PROTEIN MDTG"/>
    <property type="match status" value="1"/>
</dbReference>
<feature type="transmembrane region" description="Helical" evidence="7">
    <location>
        <begin position="279"/>
        <end position="302"/>
    </location>
</feature>
<evidence type="ECO:0000256" key="3">
    <source>
        <dbReference type="ARBA" id="ARBA00022475"/>
    </source>
</evidence>
<feature type="transmembrane region" description="Helical" evidence="7">
    <location>
        <begin position="130"/>
        <end position="151"/>
    </location>
</feature>
<feature type="transmembrane region" description="Helical" evidence="7">
    <location>
        <begin position="367"/>
        <end position="385"/>
    </location>
</feature>
<comment type="subcellular location">
    <subcellularLocation>
        <location evidence="1">Cell membrane</location>
        <topology evidence="1">Multi-pass membrane protein</topology>
    </subcellularLocation>
</comment>
<feature type="domain" description="Major facilitator superfamily (MFS) profile" evidence="8">
    <location>
        <begin position="7"/>
        <end position="391"/>
    </location>
</feature>
<sequence length="406" mass="43513">MEVWKRNLLVLWFGVFFTSASFSMVIPFLPIFLPEIGVTDHIELWSGLLFSAAFFAGAIASPFWGRVADKYGRKPMIIRAGLFLFIIYLLTAFVTNQYQLLVLRISQGLLTGFIPGAIALVGTNTPGTKVGYALSMISTASASGGIVGPLIGGVVAQLVGNRMAFGSAGIIVLLSTILIILFVKEENFKPSKEPGSVKNDLKIACRNKPFMLVLLLTVVTASSILTIEPILPLYIMELGSSTGKAVMVAGLVFALPGIASTMFAPLWGKWADKVGFHRVLFIGLLGGGIGTFAQIMFAHIIGFSISRFVFGIFFCAVFPALNGLVVKFTAEDFRGRAFSLNQTATQIGGMTGPLIGGVIGGFFPAEFVFAATGIMLLAAAIFVYWKEQALRPVKQVKKSGRALASQ</sequence>
<dbReference type="InterPro" id="IPR036259">
    <property type="entry name" value="MFS_trans_sf"/>
</dbReference>
<dbReference type="AlphaFoldDB" id="A0A0M2SQ86"/>
<dbReference type="InterPro" id="IPR001958">
    <property type="entry name" value="Tet-R_TetA/multi-R_MdtG-like"/>
</dbReference>
<feature type="transmembrane region" description="Helical" evidence="7">
    <location>
        <begin position="163"/>
        <end position="183"/>
    </location>
</feature>
<keyword evidence="5 7" id="KW-1133">Transmembrane helix</keyword>
<evidence type="ECO:0000256" key="1">
    <source>
        <dbReference type="ARBA" id="ARBA00004651"/>
    </source>
</evidence>
<comment type="caution">
    <text evidence="9">The sequence shown here is derived from an EMBL/GenBank/DDBJ whole genome shotgun (WGS) entry which is preliminary data.</text>
</comment>
<dbReference type="PANTHER" id="PTHR43414:SF6">
    <property type="entry name" value="MULTIDRUG RESISTANCE PROTEIN MDTG"/>
    <property type="match status" value="1"/>
</dbReference>
<feature type="transmembrane region" description="Helical" evidence="7">
    <location>
        <begin position="247"/>
        <end position="267"/>
    </location>
</feature>
<feature type="transmembrane region" description="Helical" evidence="7">
    <location>
        <begin position="210"/>
        <end position="235"/>
    </location>
</feature>
<evidence type="ECO:0000313" key="9">
    <source>
        <dbReference type="EMBL" id="KKK36729.1"/>
    </source>
</evidence>
<evidence type="ECO:0000256" key="6">
    <source>
        <dbReference type="ARBA" id="ARBA00023136"/>
    </source>
</evidence>
<feature type="transmembrane region" description="Helical" evidence="7">
    <location>
        <begin position="9"/>
        <end position="32"/>
    </location>
</feature>
<reference evidence="9 10" key="1">
    <citation type="submission" date="2015-04" db="EMBL/GenBank/DDBJ databases">
        <title>Taxonomic description and genome sequence of Bacillus campisalis sp. nov., a novel member of the genus Bacillus isolated from solar saltern.</title>
        <authorList>
            <person name="Mathan Kumar R."/>
            <person name="Kaur G."/>
            <person name="Kumar A."/>
            <person name="Singh N.K."/>
            <person name="Kaur N."/>
            <person name="Kumar N."/>
            <person name="Mayilraj S."/>
        </authorList>
    </citation>
    <scope>NUCLEOTIDE SEQUENCE [LARGE SCALE GENOMIC DNA]</scope>
    <source>
        <strain evidence="9 10">SA2-6</strain>
    </source>
</reference>
<dbReference type="PRINTS" id="PR01035">
    <property type="entry name" value="TCRTETA"/>
</dbReference>
<keyword evidence="4 7" id="KW-0812">Transmembrane</keyword>
<feature type="transmembrane region" description="Helical" evidence="7">
    <location>
        <begin position="44"/>
        <end position="64"/>
    </location>
</feature>
<keyword evidence="10" id="KW-1185">Reference proteome</keyword>
<dbReference type="GO" id="GO:0022857">
    <property type="term" value="F:transmembrane transporter activity"/>
    <property type="evidence" value="ECO:0007669"/>
    <property type="project" value="InterPro"/>
</dbReference>
<feature type="transmembrane region" description="Helical" evidence="7">
    <location>
        <begin position="338"/>
        <end position="361"/>
    </location>
</feature>
<dbReference type="SUPFAM" id="SSF103473">
    <property type="entry name" value="MFS general substrate transporter"/>
    <property type="match status" value="1"/>
</dbReference>
<dbReference type="InterPro" id="IPR020846">
    <property type="entry name" value="MFS_dom"/>
</dbReference>
<evidence type="ECO:0000256" key="7">
    <source>
        <dbReference type="SAM" id="Phobius"/>
    </source>
</evidence>
<dbReference type="PROSITE" id="PS50850">
    <property type="entry name" value="MFS"/>
    <property type="match status" value="1"/>
</dbReference>
<feature type="transmembrane region" description="Helical" evidence="7">
    <location>
        <begin position="76"/>
        <end position="95"/>
    </location>
</feature>
<dbReference type="OrthoDB" id="65739at2"/>
<organism evidence="9 10">
    <name type="scientific">Mesobacillus campisalis</name>
    <dbReference type="NCBI Taxonomy" id="1408103"/>
    <lineage>
        <taxon>Bacteria</taxon>
        <taxon>Bacillati</taxon>
        <taxon>Bacillota</taxon>
        <taxon>Bacilli</taxon>
        <taxon>Bacillales</taxon>
        <taxon>Bacillaceae</taxon>
        <taxon>Mesobacillus</taxon>
    </lineage>
</organism>
<dbReference type="GO" id="GO:0005886">
    <property type="term" value="C:plasma membrane"/>
    <property type="evidence" value="ECO:0007669"/>
    <property type="project" value="UniProtKB-SubCell"/>
</dbReference>
<gene>
    <name evidence="9" type="ORF">WQ57_17890</name>
</gene>
<keyword evidence="6 7" id="KW-0472">Membrane</keyword>
<evidence type="ECO:0000313" key="10">
    <source>
        <dbReference type="Proteomes" id="UP000034166"/>
    </source>
</evidence>
<feature type="transmembrane region" description="Helical" evidence="7">
    <location>
        <begin position="308"/>
        <end position="326"/>
    </location>
</feature>
<keyword evidence="3" id="KW-1003">Cell membrane</keyword>
<dbReference type="RefSeq" id="WP_046525128.1">
    <property type="nucleotide sequence ID" value="NZ_LAYY01000024.1"/>
</dbReference>
<dbReference type="InterPro" id="IPR011701">
    <property type="entry name" value="MFS"/>
</dbReference>
<dbReference type="Gene3D" id="1.20.1250.20">
    <property type="entry name" value="MFS general substrate transporter like domains"/>
    <property type="match status" value="2"/>
</dbReference>